<keyword evidence="4" id="KW-1185">Reference proteome</keyword>
<accession>A0A8X6SHC8</accession>
<dbReference type="Pfam" id="PF17921">
    <property type="entry name" value="Integrase_H2C2"/>
    <property type="match status" value="1"/>
</dbReference>
<feature type="domain" description="DUF5641" evidence="2">
    <location>
        <begin position="620"/>
        <end position="715"/>
    </location>
</feature>
<evidence type="ECO:0000259" key="2">
    <source>
        <dbReference type="Pfam" id="PF18701"/>
    </source>
</evidence>
<dbReference type="Pfam" id="PF18701">
    <property type="entry name" value="DUF5641"/>
    <property type="match status" value="1"/>
</dbReference>
<reference evidence="3" key="1">
    <citation type="submission" date="2020-08" db="EMBL/GenBank/DDBJ databases">
        <title>Multicomponent nature underlies the extraordinary mechanical properties of spider dragline silk.</title>
        <authorList>
            <person name="Kono N."/>
            <person name="Nakamura H."/>
            <person name="Mori M."/>
            <person name="Yoshida Y."/>
            <person name="Ohtoshi R."/>
            <person name="Malay A.D."/>
            <person name="Moran D.A.P."/>
            <person name="Tomita M."/>
            <person name="Numata K."/>
            <person name="Arakawa K."/>
        </authorList>
    </citation>
    <scope>NUCLEOTIDE SEQUENCE</scope>
</reference>
<dbReference type="InterPro" id="IPR040676">
    <property type="entry name" value="DUF5641"/>
</dbReference>
<dbReference type="EMBL" id="BMAU01021321">
    <property type="protein sequence ID" value="GFY13346.1"/>
    <property type="molecule type" value="Genomic_DNA"/>
</dbReference>
<dbReference type="PANTHER" id="PTHR47331">
    <property type="entry name" value="PHD-TYPE DOMAIN-CONTAINING PROTEIN"/>
    <property type="match status" value="1"/>
</dbReference>
<dbReference type="InterPro" id="IPR012337">
    <property type="entry name" value="RNaseH-like_sf"/>
</dbReference>
<dbReference type="SUPFAM" id="SSF53098">
    <property type="entry name" value="Ribonuclease H-like"/>
    <property type="match status" value="1"/>
</dbReference>
<dbReference type="Gene3D" id="3.30.420.10">
    <property type="entry name" value="Ribonuclease H-like superfamily/Ribonuclease H"/>
    <property type="match status" value="1"/>
</dbReference>
<evidence type="ECO:0000313" key="4">
    <source>
        <dbReference type="Proteomes" id="UP000887159"/>
    </source>
</evidence>
<dbReference type="GO" id="GO:0003676">
    <property type="term" value="F:nucleic acid binding"/>
    <property type="evidence" value="ECO:0007669"/>
    <property type="project" value="InterPro"/>
</dbReference>
<organism evidence="3 4">
    <name type="scientific">Trichonephila clavipes</name>
    <name type="common">Golden silk orbweaver</name>
    <name type="synonym">Nephila clavipes</name>
    <dbReference type="NCBI Taxonomy" id="2585209"/>
    <lineage>
        <taxon>Eukaryota</taxon>
        <taxon>Metazoa</taxon>
        <taxon>Ecdysozoa</taxon>
        <taxon>Arthropoda</taxon>
        <taxon>Chelicerata</taxon>
        <taxon>Arachnida</taxon>
        <taxon>Araneae</taxon>
        <taxon>Araneomorphae</taxon>
        <taxon>Entelegynae</taxon>
        <taxon>Araneoidea</taxon>
        <taxon>Nephilidae</taxon>
        <taxon>Trichonephila</taxon>
    </lineage>
</organism>
<dbReference type="Proteomes" id="UP000887159">
    <property type="component" value="Unassembled WGS sequence"/>
</dbReference>
<dbReference type="AlphaFoldDB" id="A0A8X6SHC8"/>
<dbReference type="InterPro" id="IPR036397">
    <property type="entry name" value="RNaseH_sf"/>
</dbReference>
<comment type="caution">
    <text evidence="3">The sequence shown here is derived from an EMBL/GenBank/DDBJ whole genome shotgun (WGS) entry which is preliminary data.</text>
</comment>
<evidence type="ECO:0000313" key="3">
    <source>
        <dbReference type="EMBL" id="GFY13346.1"/>
    </source>
</evidence>
<evidence type="ECO:0000259" key="1">
    <source>
        <dbReference type="Pfam" id="PF17921"/>
    </source>
</evidence>
<name>A0A8X6SHC8_TRICX</name>
<protein>
    <submittedName>
        <fullName evidence="3">Integrase catalytic domain-containing protein</fullName>
    </submittedName>
</protein>
<gene>
    <name evidence="3" type="primary">AVEN_105167_1</name>
    <name evidence="3" type="ORF">TNCV_2336101</name>
</gene>
<dbReference type="Pfam" id="PF05380">
    <property type="entry name" value="Peptidase_A17"/>
    <property type="match status" value="2"/>
</dbReference>
<dbReference type="Gene3D" id="1.10.340.70">
    <property type="match status" value="1"/>
</dbReference>
<dbReference type="InterPro" id="IPR008042">
    <property type="entry name" value="Retrotrans_Pao"/>
</dbReference>
<proteinExistence type="predicted"/>
<sequence>MPDVYMDDLLTGADDLESGRKLQVQLVSMLKGAGMELHKWSASNPLLLPDSRCQVKDLSYSSSTETKTLGLLWKPHPDSFAFKISPMTSNCDNILVTKKSVISTIARIFDPLGLIGPAITRAKILLQSLWQLKLDWNDPLPSNLVSYWKSFIDALESINCLDIPRYCLQDKLLCSKSKVAPLKSTSIPRLELCGAVLLSKLLKRTLDAFKVNFNQIYLWTDSSIVLAWIKKPLAQLKTFMRNQVSIIQELTESDFWKHVNSENNPADILSRAISPNEIQHCELWWFGPPFLHQYKELEPYDIIAVEGDDLFLQELKENSDFPLCTLLKYFESLDIISNCSSFTKLQRVIAWCKRFIENARHPMSRTTVPLKSKELSESLKCIIKNVQRTSFYNEIQYLEKGIPLPNSCKLLNLHPFLDDSGLLRVGGRLRNSLIPRNQKHPMIIPTNHNFTYVITNHFHILYFHTGAEATLANIRNSFWIPSARNVVRKILRTCITCRKVSAKGSQQLMADLPAARVTACRVFSQVVKAIHLELVCNLTTEAFLAALKRFVARRGRPIEIHSDNGRNFFKLKRFLILDQFFLSNDPNDVETLTPAHFLVRLSLVAVPDPDYTEIPMNRLSRWQLVQKMNQHFWRKWSSEYLNRLQQRPKWCKGSVGFKGISHFVLVKPTENSDRLKWHLARVLKLHPGEDNIVRVVTLKDKQGIYKRPVTKIANLSYVN</sequence>
<dbReference type="InterPro" id="IPR041588">
    <property type="entry name" value="Integrase_H2C2"/>
</dbReference>
<feature type="domain" description="Integrase zinc-binding" evidence="1">
    <location>
        <begin position="453"/>
        <end position="501"/>
    </location>
</feature>